<reference evidence="3 4" key="1">
    <citation type="submission" date="2018-10" db="EMBL/GenBank/DDBJ databases">
        <title>Genome Sequencing of Pantoea dispersa DSM 32899.</title>
        <authorList>
            <person name="Nawrath M."/>
            <person name="Ottenheim C."/>
            <person name="Wilm A."/>
            <person name="Zimmermann W."/>
            <person name="Wu J.C."/>
        </authorList>
    </citation>
    <scope>NUCLEOTIDE SEQUENCE [LARGE SCALE GENOMIC DNA]</scope>
    <source>
        <strain evidence="3 4">DSM 32899</strain>
        <plasmid evidence="3 4">unnamed3</plasmid>
    </source>
</reference>
<accession>A0A518XJW3</accession>
<feature type="transmembrane region" description="Helical" evidence="1">
    <location>
        <begin position="53"/>
        <end position="82"/>
    </location>
</feature>
<name>A0A518XJW3_9GAMM</name>
<keyword evidence="1" id="KW-1133">Transmembrane helix</keyword>
<dbReference type="InterPro" id="IPR016387">
    <property type="entry name" value="Mobilization_MobA"/>
</dbReference>
<dbReference type="InterPro" id="IPR051162">
    <property type="entry name" value="T4SS_component"/>
</dbReference>
<dbReference type="EMBL" id="CP032705">
    <property type="protein sequence ID" value="QDY44479.1"/>
    <property type="molecule type" value="Genomic_DNA"/>
</dbReference>
<dbReference type="PANTHER" id="PTHR30121:SF6">
    <property type="entry name" value="SLR6007 PROTEIN"/>
    <property type="match status" value="1"/>
</dbReference>
<evidence type="ECO:0000256" key="1">
    <source>
        <dbReference type="SAM" id="Phobius"/>
    </source>
</evidence>
<feature type="domain" description="TraD/TraG TraM recognition site" evidence="2">
    <location>
        <begin position="397"/>
        <end position="493"/>
    </location>
</feature>
<dbReference type="KEGG" id="pdis:D8B20_21370"/>
<protein>
    <submittedName>
        <fullName evidence="3">MFS transporter</fullName>
    </submittedName>
</protein>
<feature type="transmembrane region" description="Helical" evidence="1">
    <location>
        <begin position="94"/>
        <end position="118"/>
    </location>
</feature>
<keyword evidence="1" id="KW-0812">Transmembrane</keyword>
<dbReference type="CDD" id="cd01127">
    <property type="entry name" value="TrwB_TraG_TraD_VirD4"/>
    <property type="match status" value="2"/>
</dbReference>
<proteinExistence type="predicted"/>
<dbReference type="InterPro" id="IPR027417">
    <property type="entry name" value="P-loop_NTPase"/>
</dbReference>
<organism evidence="3 4">
    <name type="scientific">Candidatus Pantoea soli</name>
    <dbReference type="NCBI Taxonomy" id="3098669"/>
    <lineage>
        <taxon>Bacteria</taxon>
        <taxon>Pseudomonadati</taxon>
        <taxon>Pseudomonadota</taxon>
        <taxon>Gammaproteobacteria</taxon>
        <taxon>Enterobacterales</taxon>
        <taxon>Erwiniaceae</taxon>
        <taxon>Pantoea</taxon>
    </lineage>
</organism>
<dbReference type="OrthoDB" id="6512860at2"/>
<geneLocation type="plasmid" evidence="3 4">
    <name>unnamed3</name>
</geneLocation>
<dbReference type="Gene3D" id="3.40.50.300">
    <property type="entry name" value="P-loop containing nucleotide triphosphate hydrolases"/>
    <property type="match status" value="2"/>
</dbReference>
<dbReference type="Proteomes" id="UP000319411">
    <property type="component" value="Plasmid unnamed3"/>
</dbReference>
<keyword evidence="4" id="KW-1185">Reference proteome</keyword>
<keyword evidence="1" id="KW-0472">Membrane</keyword>
<dbReference type="InterPro" id="IPR032689">
    <property type="entry name" value="TraG-D_C"/>
</dbReference>
<dbReference type="PIRSF" id="PIRSF003273">
    <property type="entry name" value="Mobilization_MobA"/>
    <property type="match status" value="1"/>
</dbReference>
<dbReference type="RefSeq" id="WP_145892096.1">
    <property type="nucleotide sequence ID" value="NZ_CP032705.1"/>
</dbReference>
<gene>
    <name evidence="3" type="ORF">D8B20_21370</name>
</gene>
<evidence type="ECO:0000313" key="4">
    <source>
        <dbReference type="Proteomes" id="UP000319411"/>
    </source>
</evidence>
<evidence type="ECO:0000259" key="2">
    <source>
        <dbReference type="Pfam" id="PF12696"/>
    </source>
</evidence>
<dbReference type="SUPFAM" id="SSF52540">
    <property type="entry name" value="P-loop containing nucleoside triphosphate hydrolases"/>
    <property type="match status" value="1"/>
</dbReference>
<feature type="transmembrane region" description="Helical" evidence="1">
    <location>
        <begin position="20"/>
        <end position="41"/>
    </location>
</feature>
<dbReference type="Pfam" id="PF12696">
    <property type="entry name" value="TraG-D_C"/>
    <property type="match status" value="1"/>
</dbReference>
<evidence type="ECO:0000313" key="3">
    <source>
        <dbReference type="EMBL" id="QDY44479.1"/>
    </source>
</evidence>
<sequence length="641" mass="72599">MNKILAKLNAASLAFSDALIWTQSYCVIMAILAGLMLPFIFNLPREKRREAPFWRKTIACLAMCFFVFGTLSPLTFFLMGFLLPRLQNGEVTNLLLWGMLIFCTGSGLAVHYILLRLISPEIESFKHRVIKKSKLERDVRTDVRKVKDLLPKTIKYDPADYIDLAKGIFIGLNESEQPQYIPVEDWQKQHADIIGTTGAGKGVITGILLYQSIMAGEGVFVLDPKDDEWAPHLYKEACRVAGKPFYLIDLRSKKYQLDLLKGVNSETLEELLNAGFSLAEKGEGADFYRLNDRRASRHVSELYEDGMTLRDLFNTEYVRSLEEEVKNFHAKLEEISLINSVNARGGMELKEVFDNGGCVYVIGSMRNPKIISAQRMILVRLLQIAESRDRINTKPRPIAIFLDELKYHLSRPALEGLGAARDKGVHIIMAHQSLGDLEDCPADLKSKAVVGAVVENTKFKLVYRLMDPATANWVAEMSGSILVDDESRRIKTDTVLVEKVDGERTVKQAERYFVDTNMLLNLPDFVSFIFTTKNLPRASMISPIKVSKRALVVYESKQPQSEVKPIIDFTDNAKLQTVSAVSVSTSDDEFAAFRMPDDEQQHLIIENESEKENKDEMEKEVDEFAAFKIQDDDEDFFKVDS</sequence>
<keyword evidence="3" id="KW-0614">Plasmid</keyword>
<dbReference type="AlphaFoldDB" id="A0A518XJW3"/>
<dbReference type="PANTHER" id="PTHR30121">
    <property type="entry name" value="UNCHARACTERIZED PROTEIN YJGR-RELATED"/>
    <property type="match status" value="1"/>
</dbReference>